<gene>
    <name evidence="5" type="ORF">DEJ47_29900</name>
</gene>
<dbReference type="InterPro" id="IPR002833">
    <property type="entry name" value="PTH2"/>
</dbReference>
<proteinExistence type="predicted"/>
<dbReference type="AlphaFoldDB" id="A0A5P2BJB9"/>
<reference evidence="5 6" key="1">
    <citation type="submission" date="2018-05" db="EMBL/GenBank/DDBJ databases">
        <title>Streptomyces venezuelae.</title>
        <authorList>
            <person name="Kim W."/>
            <person name="Lee N."/>
            <person name="Cho B.-K."/>
        </authorList>
    </citation>
    <scope>NUCLEOTIDE SEQUENCE [LARGE SCALE GENOMIC DNA]</scope>
    <source>
        <strain evidence="5 6">ATCC 14583</strain>
    </source>
</reference>
<dbReference type="Pfam" id="PF01981">
    <property type="entry name" value="PTH2"/>
    <property type="match status" value="1"/>
</dbReference>
<evidence type="ECO:0000256" key="3">
    <source>
        <dbReference type="ARBA" id="ARBA00048707"/>
    </source>
</evidence>
<keyword evidence="2 5" id="KW-0378">Hydrolase</keyword>
<sequence length="294" mass="31819">MAQHPRAAHAVATAHPVEPHRKITFHGVILAHRPPHPAGRLTDVSNEEPTTPDAPDPQDSPFRHESTSRDEAPQFVLPLVARIERAAPPARTDALETAARAVLTILSDERSLGEGPWAQAMRDWQDARIRKVVRRARGAEWRRAEALPGITVTGKSAEVRVYPPVPLDGWPKDLARLQVSGTELDDPEPPAGPDPAHPVLWMSPEVDMSAGKSMAQAGHGAQLAWWELSPEDRTAWRAAGFPLSVRTAGAAQWSDLTTSGLPVVRDAGFTEITPGSCTVVADHPALRPGRGQRS</sequence>
<protein>
    <recommendedName>
        <fullName evidence="1">peptidyl-tRNA hydrolase</fullName>
        <ecNumber evidence="1">3.1.1.29</ecNumber>
    </recommendedName>
</protein>
<comment type="catalytic activity">
    <reaction evidence="3">
        <text>an N-acyl-L-alpha-aminoacyl-tRNA + H2O = an N-acyl-L-amino acid + a tRNA + H(+)</text>
        <dbReference type="Rhea" id="RHEA:54448"/>
        <dbReference type="Rhea" id="RHEA-COMP:10123"/>
        <dbReference type="Rhea" id="RHEA-COMP:13883"/>
        <dbReference type="ChEBI" id="CHEBI:15377"/>
        <dbReference type="ChEBI" id="CHEBI:15378"/>
        <dbReference type="ChEBI" id="CHEBI:59874"/>
        <dbReference type="ChEBI" id="CHEBI:78442"/>
        <dbReference type="ChEBI" id="CHEBI:138191"/>
        <dbReference type="EC" id="3.1.1.29"/>
    </reaction>
</comment>
<feature type="compositionally biased region" description="Basic and acidic residues" evidence="4">
    <location>
        <begin position="61"/>
        <end position="72"/>
    </location>
</feature>
<evidence type="ECO:0000256" key="4">
    <source>
        <dbReference type="SAM" id="MobiDB-lite"/>
    </source>
</evidence>
<evidence type="ECO:0000313" key="6">
    <source>
        <dbReference type="Proteomes" id="UP000323046"/>
    </source>
</evidence>
<dbReference type="Proteomes" id="UP000323046">
    <property type="component" value="Chromosome"/>
</dbReference>
<dbReference type="InterPro" id="IPR023476">
    <property type="entry name" value="Pep_tRNA_hydro_II_dom_sf"/>
</dbReference>
<keyword evidence="6" id="KW-1185">Reference proteome</keyword>
<name>A0A5P2BJB9_STRVZ</name>
<dbReference type="OrthoDB" id="5184773at2"/>
<accession>A0A5P2BJB9</accession>
<evidence type="ECO:0000313" key="5">
    <source>
        <dbReference type="EMBL" id="QES30100.1"/>
    </source>
</evidence>
<feature type="region of interest" description="Disordered" evidence="4">
    <location>
        <begin position="32"/>
        <end position="73"/>
    </location>
</feature>
<evidence type="ECO:0000256" key="1">
    <source>
        <dbReference type="ARBA" id="ARBA00013260"/>
    </source>
</evidence>
<dbReference type="Gene3D" id="3.40.1490.10">
    <property type="entry name" value="Bit1"/>
    <property type="match status" value="1"/>
</dbReference>
<dbReference type="EMBL" id="CP029193">
    <property type="protein sequence ID" value="QES30100.1"/>
    <property type="molecule type" value="Genomic_DNA"/>
</dbReference>
<organism evidence="5 6">
    <name type="scientific">Streptomyces venezuelae</name>
    <dbReference type="NCBI Taxonomy" id="54571"/>
    <lineage>
        <taxon>Bacteria</taxon>
        <taxon>Bacillati</taxon>
        <taxon>Actinomycetota</taxon>
        <taxon>Actinomycetes</taxon>
        <taxon>Kitasatosporales</taxon>
        <taxon>Streptomycetaceae</taxon>
        <taxon>Streptomyces</taxon>
    </lineage>
</organism>
<evidence type="ECO:0000256" key="2">
    <source>
        <dbReference type="ARBA" id="ARBA00022801"/>
    </source>
</evidence>
<dbReference type="SUPFAM" id="SSF102462">
    <property type="entry name" value="Peptidyl-tRNA hydrolase II"/>
    <property type="match status" value="1"/>
</dbReference>
<dbReference type="GO" id="GO:0004045">
    <property type="term" value="F:peptidyl-tRNA hydrolase activity"/>
    <property type="evidence" value="ECO:0007669"/>
    <property type="project" value="UniProtKB-EC"/>
</dbReference>
<dbReference type="EC" id="3.1.1.29" evidence="1"/>